<gene>
    <name evidence="3" type="ORF">CWM47_04940</name>
</gene>
<dbReference type="OrthoDB" id="1494254at2"/>
<dbReference type="RefSeq" id="WP_100986765.1">
    <property type="nucleotide sequence ID" value="NZ_CP025096.1"/>
</dbReference>
<reference evidence="3 4" key="1">
    <citation type="submission" date="2017-11" db="EMBL/GenBank/DDBJ databases">
        <title>Taxonomic description and genome sequences of Spirosoma HA7 sp. nov., isolated from pollen microhabitat of Corylus avellana.</title>
        <authorList>
            <person name="Ambika Manirajan B."/>
            <person name="Suarez C."/>
            <person name="Ratering S."/>
            <person name="Geissler-Plaum R."/>
            <person name="Cardinale M."/>
            <person name="Sylvia S."/>
        </authorList>
    </citation>
    <scope>NUCLEOTIDE SEQUENCE [LARGE SCALE GENOMIC DNA]</scope>
    <source>
        <strain evidence="3 4">HA7</strain>
    </source>
</reference>
<feature type="domain" description="ABM" evidence="2">
    <location>
        <begin position="21"/>
        <end position="87"/>
    </location>
</feature>
<keyword evidence="4" id="KW-1185">Reference proteome</keyword>
<evidence type="ECO:0000313" key="3">
    <source>
        <dbReference type="EMBL" id="AUD01217.1"/>
    </source>
</evidence>
<dbReference type="InterPro" id="IPR038762">
    <property type="entry name" value="ABM_predict"/>
</dbReference>
<feature type="transmembrane region" description="Helical" evidence="1">
    <location>
        <begin position="154"/>
        <end position="175"/>
    </location>
</feature>
<keyword evidence="1" id="KW-1133">Transmembrane helix</keyword>
<evidence type="ECO:0000313" key="4">
    <source>
        <dbReference type="Proteomes" id="UP000232883"/>
    </source>
</evidence>
<dbReference type="EMBL" id="CP025096">
    <property type="protein sequence ID" value="AUD01217.1"/>
    <property type="molecule type" value="Genomic_DNA"/>
</dbReference>
<organism evidence="3 4">
    <name type="scientific">Spirosoma pollinicola</name>
    <dbReference type="NCBI Taxonomy" id="2057025"/>
    <lineage>
        <taxon>Bacteria</taxon>
        <taxon>Pseudomonadati</taxon>
        <taxon>Bacteroidota</taxon>
        <taxon>Cytophagia</taxon>
        <taxon>Cytophagales</taxon>
        <taxon>Cytophagaceae</taxon>
        <taxon>Spirosoma</taxon>
    </lineage>
</organism>
<keyword evidence="3" id="KW-0503">Monooxygenase</keyword>
<dbReference type="PANTHER" id="PTHR40057:SF1">
    <property type="entry name" value="SLR1162 PROTEIN"/>
    <property type="match status" value="1"/>
</dbReference>
<keyword evidence="1" id="KW-0812">Transmembrane</keyword>
<dbReference type="Pfam" id="PF03992">
    <property type="entry name" value="ABM"/>
    <property type="match status" value="1"/>
</dbReference>
<dbReference type="KEGG" id="spir:CWM47_04940"/>
<keyword evidence="1" id="KW-0472">Membrane</keyword>
<evidence type="ECO:0000256" key="1">
    <source>
        <dbReference type="SAM" id="Phobius"/>
    </source>
</evidence>
<evidence type="ECO:0000259" key="2">
    <source>
        <dbReference type="Pfam" id="PF03992"/>
    </source>
</evidence>
<feature type="transmembrane region" description="Helical" evidence="1">
    <location>
        <begin position="124"/>
        <end position="142"/>
    </location>
</feature>
<dbReference type="SUPFAM" id="SSF54909">
    <property type="entry name" value="Dimeric alpha+beta barrel"/>
    <property type="match status" value="1"/>
</dbReference>
<dbReference type="InterPro" id="IPR007138">
    <property type="entry name" value="ABM_dom"/>
</dbReference>
<dbReference type="Gene3D" id="3.30.70.100">
    <property type="match status" value="1"/>
</dbReference>
<dbReference type="InterPro" id="IPR011008">
    <property type="entry name" value="Dimeric_a/b-barrel"/>
</dbReference>
<dbReference type="PANTHER" id="PTHR40057">
    <property type="entry name" value="SLR1162 PROTEIN"/>
    <property type="match status" value="1"/>
</dbReference>
<dbReference type="Proteomes" id="UP000232883">
    <property type="component" value="Chromosome"/>
</dbReference>
<accession>A0A2K8YUB6</accession>
<dbReference type="GO" id="GO:0004497">
    <property type="term" value="F:monooxygenase activity"/>
    <property type="evidence" value="ECO:0007669"/>
    <property type="project" value="UniProtKB-KW"/>
</dbReference>
<protein>
    <submittedName>
        <fullName evidence="3">Antibiotic biosynthesis monooxygenase</fullName>
    </submittedName>
</protein>
<proteinExistence type="predicted"/>
<dbReference type="AlphaFoldDB" id="A0A2K8YUB6"/>
<name>A0A2K8YUB6_9BACT</name>
<keyword evidence="3" id="KW-0560">Oxidoreductase</keyword>
<sequence>MSAPTPIDIDSAVTTIIVQRPYKNQIPAYENWLKEIVPLAQQAEGHRGVNIIRPHAASEAYTIVLHFASEASLRTWLESDTRRQMVEKVRPFLNTAETIDIKTGLEYWFTPSQNRKAAPPYKQFLITLSAIFPLSVLVSWFLSPIASALPVLQFPFVKPFITSNIIVALMTFVIMPRYVKLVAKWLYSES</sequence>